<evidence type="ECO:0000256" key="1">
    <source>
        <dbReference type="SAM" id="Phobius"/>
    </source>
</evidence>
<dbReference type="EMBL" id="JBHFNQ010000013">
    <property type="protein sequence ID" value="MFB2875584.1"/>
    <property type="molecule type" value="Genomic_DNA"/>
</dbReference>
<keyword evidence="1" id="KW-1133">Transmembrane helix</keyword>
<dbReference type="Proteomes" id="UP001576774">
    <property type="component" value="Unassembled WGS sequence"/>
</dbReference>
<evidence type="ECO:0000313" key="3">
    <source>
        <dbReference type="Proteomes" id="UP001576774"/>
    </source>
</evidence>
<evidence type="ECO:0000313" key="2">
    <source>
        <dbReference type="EMBL" id="MFB2875584.1"/>
    </source>
</evidence>
<dbReference type="RefSeq" id="WP_413268741.1">
    <property type="nucleotide sequence ID" value="NZ_JBHFNQ010000013.1"/>
</dbReference>
<dbReference type="Pfam" id="PF16734">
    <property type="entry name" value="Pilin_GH"/>
    <property type="match status" value="1"/>
</dbReference>
<dbReference type="InterPro" id="IPR045584">
    <property type="entry name" value="Pilin-like"/>
</dbReference>
<reference evidence="2 3" key="1">
    <citation type="submission" date="2024-09" db="EMBL/GenBank/DDBJ databases">
        <title>Floridaenema gen nov. (Aerosakkonemataceae, Aerosakkonematales ord. nov., Cyanobacteria) from benthic tropical and subtropical fresh waters, with the description of four new species.</title>
        <authorList>
            <person name="Moretto J.A."/>
            <person name="Berthold D.E."/>
            <person name="Lefler F.W."/>
            <person name="Huang I.-S."/>
            <person name="Laughinghouse H. IV."/>
        </authorList>
    </citation>
    <scope>NUCLEOTIDE SEQUENCE [LARGE SCALE GENOMIC DNA]</scope>
    <source>
        <strain evidence="2 3">BLCC-F46</strain>
    </source>
</reference>
<comment type="caution">
    <text evidence="2">The sequence shown here is derived from an EMBL/GenBank/DDBJ whole genome shotgun (WGS) entry which is preliminary data.</text>
</comment>
<organism evidence="2 3">
    <name type="scientific">Floridaenema aerugineum BLCC-F46</name>
    <dbReference type="NCBI Taxonomy" id="3153654"/>
    <lineage>
        <taxon>Bacteria</taxon>
        <taxon>Bacillati</taxon>
        <taxon>Cyanobacteriota</taxon>
        <taxon>Cyanophyceae</taxon>
        <taxon>Oscillatoriophycideae</taxon>
        <taxon>Aerosakkonematales</taxon>
        <taxon>Aerosakkonemataceae</taxon>
        <taxon>Floridanema</taxon>
        <taxon>Floridanema aerugineum</taxon>
    </lineage>
</organism>
<proteinExistence type="predicted"/>
<protein>
    <submittedName>
        <fullName evidence="2">Type IV pilin-like G/H family protein</fullName>
    </submittedName>
</protein>
<dbReference type="SUPFAM" id="SSF54523">
    <property type="entry name" value="Pili subunits"/>
    <property type="match status" value="1"/>
</dbReference>
<keyword evidence="1" id="KW-0472">Membrane</keyword>
<name>A0ABV4WYI5_9CYAN</name>
<feature type="transmembrane region" description="Helical" evidence="1">
    <location>
        <begin position="21"/>
        <end position="42"/>
    </location>
</feature>
<gene>
    <name evidence="2" type="ORF">ACE1CC_01700</name>
</gene>
<dbReference type="NCBIfam" id="TIGR02532">
    <property type="entry name" value="IV_pilin_GFxxxE"/>
    <property type="match status" value="1"/>
</dbReference>
<keyword evidence="1" id="KW-0812">Transmembrane</keyword>
<keyword evidence="3" id="KW-1185">Reference proteome</keyword>
<dbReference type="InterPro" id="IPR012902">
    <property type="entry name" value="N_methyl_site"/>
</dbReference>
<sequence length="181" mass="19717">MNIELRLKYLLYLCQKERDRGFTIIDVVVAIAILGLLTLATLPSQISQAQNSREAEGRQYVSAINKAQQAYYAQHSIFVINTDPIAWGSLGVGIKTQTSSYKYLISAIGNNGVNAFATPMLLKVLRSYTGVVGLIAPDPKGEKVTQAIVCETKNPGNYPKSGIVTRTKVQCPDNANQISPN</sequence>
<dbReference type="Gene3D" id="3.30.700.10">
    <property type="entry name" value="Glycoprotein, Type 4 Pilin"/>
    <property type="match status" value="1"/>
</dbReference>
<dbReference type="InterPro" id="IPR031975">
    <property type="entry name" value="Pilin_GH"/>
</dbReference>
<accession>A0ABV4WYI5</accession>